<dbReference type="EMBL" id="JANBVB010000105">
    <property type="protein sequence ID" value="KAJ2897618.1"/>
    <property type="molecule type" value="Genomic_DNA"/>
</dbReference>
<comment type="caution">
    <text evidence="1">The sequence shown here is derived from an EMBL/GenBank/DDBJ whole genome shotgun (WGS) entry which is preliminary data.</text>
</comment>
<proteinExistence type="predicted"/>
<dbReference type="Proteomes" id="UP001139981">
    <property type="component" value="Unassembled WGS sequence"/>
</dbReference>
<keyword evidence="2" id="KW-1185">Reference proteome</keyword>
<protein>
    <submittedName>
        <fullName evidence="1">Sister chromatid cohesion protein 1</fullName>
    </submittedName>
</protein>
<organism evidence="1 2">
    <name type="scientific">Coemansia aciculifera</name>
    <dbReference type="NCBI Taxonomy" id="417176"/>
    <lineage>
        <taxon>Eukaryota</taxon>
        <taxon>Fungi</taxon>
        <taxon>Fungi incertae sedis</taxon>
        <taxon>Zoopagomycota</taxon>
        <taxon>Kickxellomycotina</taxon>
        <taxon>Kickxellomycetes</taxon>
        <taxon>Kickxellales</taxon>
        <taxon>Kickxellaceae</taxon>
        <taxon>Coemansia</taxon>
    </lineage>
</organism>
<accession>A0ACC1M7D5</accession>
<evidence type="ECO:0000313" key="2">
    <source>
        <dbReference type="Proteomes" id="UP001139981"/>
    </source>
</evidence>
<name>A0ACC1M7D5_9FUNG</name>
<sequence length="645" mass="68892">MFYAEAILSKKGPLAKVWLAAHLERKLTKVQLLQASIPSSVGAIIGQDQGPPLALRLSGQLLLGVARIYARKARYLLEDCNEALIRIKMAFRPGAADITSDTMVAAHSAITLPEALTEFDILLPSPARLHGSGTSGAAGMATDSMLELEMAAAAMNTSRIQDITLAEQSFDISMIARGIDEVGLGDEDLLGRDDDFRLDLDADFVFSPAPQQLPEPSMAMDESALEPEIGREAMLGLEEGVVGARPEDISLLGKGARGLNADGSMMDITREDLDGGDMLRFDDGYDLPMHSALGDVSMVPDTQEAALQEAEAEVLAAASTHPARLAKRRRLNLSELVTSEATSLSPDEIRSRLNDPTDIVGAPTYLPLDKPARMEDTGSAAVASRFLAADRDTPFASLFAVGDFDAEQEVPTAASYVDFDTSAFGAIEEGVGAGNEFGADEFRLDDVGEDISFGVGPAAADRQHEAELLLADKSFEQLERLEEESFQRQAEEHAHEGANLFADALPVRDEDISLHVSQFVDTGAPETRSARYTSGGSEDVLAASNAGYSKNTIRAIHILDAACTAENVPVVEDATGHKEGALSFQSVAGGARRNDAVKLFFELLVLKSKDFIDVQQAAPFQDILISPCAKLRRAADSISVATLTA</sequence>
<evidence type="ECO:0000313" key="1">
    <source>
        <dbReference type="EMBL" id="KAJ2897618.1"/>
    </source>
</evidence>
<gene>
    <name evidence="1" type="primary">MCD1</name>
    <name evidence="1" type="ORF">IWW38_001656</name>
</gene>
<reference evidence="1" key="1">
    <citation type="submission" date="2022-07" db="EMBL/GenBank/DDBJ databases">
        <title>Phylogenomic reconstructions and comparative analyses of Kickxellomycotina fungi.</title>
        <authorList>
            <person name="Reynolds N.K."/>
            <person name="Stajich J.E."/>
            <person name="Barry K."/>
            <person name="Grigoriev I.V."/>
            <person name="Crous P."/>
            <person name="Smith M.E."/>
        </authorList>
    </citation>
    <scope>NUCLEOTIDE SEQUENCE</scope>
    <source>
        <strain evidence="1">CBS 190363</strain>
    </source>
</reference>